<dbReference type="InterPro" id="IPR006311">
    <property type="entry name" value="TAT_signal"/>
</dbReference>
<organism evidence="1 2">
    <name type="scientific">Sinorhizobium phage phiN3</name>
    <dbReference type="NCBI Taxonomy" id="1647405"/>
    <lineage>
        <taxon>Viruses</taxon>
        <taxon>Duplodnaviria</taxon>
        <taxon>Heunggongvirae</taxon>
        <taxon>Uroviricota</taxon>
        <taxon>Caudoviricetes</taxon>
        <taxon>Emdodecavirus</taxon>
        <taxon>Emdodecavirus N3</taxon>
    </lineage>
</organism>
<evidence type="ECO:0000313" key="2">
    <source>
        <dbReference type="Proteomes" id="UP000202958"/>
    </source>
</evidence>
<name>A0A0F6SJ28_9CAUD</name>
<reference evidence="1 2" key="1">
    <citation type="submission" date="2015-04" db="EMBL/GenBank/DDBJ databases">
        <authorList>
            <person name="Hodson T.S."/>
            <person name="Hyde J.R."/>
            <person name="Schouten J.T."/>
            <person name="Crockett J.T."/>
            <person name="Smith T.A."/>
            <person name="Merrill B.D."/>
            <person name="Crook M.B."/>
            <person name="Griffitts J.S."/>
            <person name="Burnett S.H."/>
            <person name="Grose J.H."/>
            <person name="Breakwell D.P."/>
        </authorList>
    </citation>
    <scope>NUCLEOTIDE SEQUENCE [LARGE SCALE GENOMIC DNA]</scope>
</reference>
<dbReference type="EMBL" id="KR052482">
    <property type="protein sequence ID" value="AKF13478.1"/>
    <property type="molecule type" value="Genomic_DNA"/>
</dbReference>
<gene>
    <name evidence="1" type="ORF">PHIN3_215</name>
</gene>
<dbReference type="GeneID" id="26638950"/>
<proteinExistence type="predicted"/>
<dbReference type="KEGG" id="vg:26638950"/>
<keyword evidence="2" id="KW-1185">Reference proteome</keyword>
<dbReference type="PROSITE" id="PS51318">
    <property type="entry name" value="TAT"/>
    <property type="match status" value="1"/>
</dbReference>
<evidence type="ECO:0000313" key="1">
    <source>
        <dbReference type="EMBL" id="AKF13478.1"/>
    </source>
</evidence>
<protein>
    <submittedName>
        <fullName evidence="1">Uncharacterized protein</fullName>
    </submittedName>
</protein>
<accession>A0A0F6SJ28</accession>
<sequence>MSLTRRNVLIGTGALVATSAIPAIAALPKPSSEPILFPCWGSPVFSFVEENTITTLYTRMSMWNFADQKFRILPIESPLYQDLVAIYPRDNPPHIHFGGAVVAGKGDPTFYPRWEERTRRHIANGKFDIIDSDHFTVRLDT</sequence>
<dbReference type="Proteomes" id="UP000202958">
    <property type="component" value="Segment"/>
</dbReference>
<dbReference type="RefSeq" id="YP_009212455.1">
    <property type="nucleotide sequence ID" value="NC_028945.1"/>
</dbReference>